<proteinExistence type="predicted"/>
<organism evidence="3 4">
    <name type="scientific">Catonella morbi ATCC 51271</name>
    <dbReference type="NCBI Taxonomy" id="592026"/>
    <lineage>
        <taxon>Bacteria</taxon>
        <taxon>Bacillati</taxon>
        <taxon>Bacillota</taxon>
        <taxon>Clostridia</taxon>
        <taxon>Lachnospirales</taxon>
        <taxon>Lachnospiraceae</taxon>
        <taxon>Catonella</taxon>
    </lineage>
</organism>
<dbReference type="HOGENOM" id="CLU_024502_0_0_9"/>
<dbReference type="Gene3D" id="3.40.50.300">
    <property type="entry name" value="P-loop containing nucleotide triphosphate hydrolases"/>
    <property type="match status" value="1"/>
</dbReference>
<gene>
    <name evidence="3" type="ORF">GCWU0000282_000579</name>
</gene>
<evidence type="ECO:0000259" key="2">
    <source>
        <dbReference type="Pfam" id="PF09848"/>
    </source>
</evidence>
<comment type="caution">
    <text evidence="3">The sequence shown here is derived from an EMBL/GenBank/DDBJ whole genome shotgun (WGS) entry which is preliminary data.</text>
</comment>
<dbReference type="Pfam" id="PF08378">
    <property type="entry name" value="NERD"/>
    <property type="match status" value="1"/>
</dbReference>
<sequence>MATMYPKNINEYMPTYSERLVYDELKKQLPDSYVVFYSVEWSRNNNGKMEKSEADFVVTHPDYGYICLEVKGGRRLFVQDGDWFLEDDVETRKLKRSPYTQAEKSMYFFKDVYRKSANISYKGIAASGVIFPFFNVGSITTEISNRQSECTIDATKMQNLHASIKAMFKTWGGSKFGVSMYSKSEHEALMELIKKRIAISAAAGALVKYKEQQLDMINRVQDNYIQFISNYHQFYLRGGAGTGKTWIAMKMAKKEASNGKKVLITCCSKPLAKFIRESVSEEVEVADIESLLANIVSDFETIDRSSYEGVLSKVKDEIPKYDAIFIDEAQDLCEEVACVIKFLLKDEKESTIGIFYDDVQKIQEESFGDAFMIDFPPFLLRENIRNTANIYRYAMENTNLGTDVIRNPVEGPNPAKEKIIDKKHLTQRLGNLLKEFVVDEELSNKSIVILFDDIEEAKDYIENGLAQWRFTFEEPKEDNEIQISSAFDYKGLEADMVIYIHDANASQNINYIAYTRTKYYLYELIR</sequence>
<reference evidence="3 4" key="1">
    <citation type="submission" date="2013-06" db="EMBL/GenBank/DDBJ databases">
        <authorList>
            <person name="Weinstock G."/>
            <person name="Sodergren E."/>
            <person name="Clifton S."/>
            <person name="Fulton L."/>
            <person name="Fulton B."/>
            <person name="Courtney L."/>
            <person name="Fronick C."/>
            <person name="Harrison M."/>
            <person name="Strong C."/>
            <person name="Farmer C."/>
            <person name="Delahaunty K."/>
            <person name="Markovic C."/>
            <person name="Hall O."/>
            <person name="Minx P."/>
            <person name="Tomlinson C."/>
            <person name="Mitreva M."/>
            <person name="Nelson J."/>
            <person name="Hou S."/>
            <person name="Wollam A."/>
            <person name="Pepin K.H."/>
            <person name="Johnson M."/>
            <person name="Bhonagiri V."/>
            <person name="Nash W.E."/>
            <person name="Warren W."/>
            <person name="Chinwalla A."/>
            <person name="Mardis E.R."/>
            <person name="Wilson R.K."/>
        </authorList>
    </citation>
    <scope>NUCLEOTIDE SEQUENCE [LARGE SCALE GENOMIC DNA]</scope>
    <source>
        <strain evidence="3 4">ATCC 51271</strain>
    </source>
</reference>
<evidence type="ECO:0000313" key="3">
    <source>
        <dbReference type="EMBL" id="ESL04231.1"/>
    </source>
</evidence>
<dbReference type="Proteomes" id="UP000018227">
    <property type="component" value="Unassembled WGS sequence"/>
</dbReference>
<dbReference type="OrthoDB" id="7066673at2"/>
<dbReference type="RefSeq" id="WP_023353471.1">
    <property type="nucleotide sequence ID" value="NZ_KI535366.1"/>
</dbReference>
<dbReference type="eggNOG" id="COG0210">
    <property type="taxonomic scope" value="Bacteria"/>
</dbReference>
<accession>V2Y983</accession>
<keyword evidence="4" id="KW-1185">Reference proteome</keyword>
<dbReference type="AlphaFoldDB" id="V2Y983"/>
<dbReference type="STRING" id="592026.GCWU0000282_000579"/>
<evidence type="ECO:0000259" key="1">
    <source>
        <dbReference type="Pfam" id="PF08378"/>
    </source>
</evidence>
<dbReference type="InterPro" id="IPR018647">
    <property type="entry name" value="SLFN_3-like_DNA/RNA_helicase"/>
</dbReference>
<dbReference type="InterPro" id="IPR027417">
    <property type="entry name" value="P-loop_NTPase"/>
</dbReference>
<feature type="domain" description="NERD" evidence="1">
    <location>
        <begin position="17"/>
        <end position="113"/>
    </location>
</feature>
<dbReference type="EMBL" id="ACIL03000005">
    <property type="protein sequence ID" value="ESL04231.1"/>
    <property type="molecule type" value="Genomic_DNA"/>
</dbReference>
<dbReference type="SUPFAM" id="SSF52540">
    <property type="entry name" value="P-loop containing nucleoside triphosphate hydrolases"/>
    <property type="match status" value="1"/>
</dbReference>
<name>V2Y983_9FIRM</name>
<dbReference type="Pfam" id="PF09848">
    <property type="entry name" value="SLFN-g3_helicase"/>
    <property type="match status" value="1"/>
</dbReference>
<dbReference type="InterPro" id="IPR011528">
    <property type="entry name" value="NERD"/>
</dbReference>
<protein>
    <submittedName>
        <fullName evidence="3">Uncharacterized protein</fullName>
    </submittedName>
</protein>
<evidence type="ECO:0000313" key="4">
    <source>
        <dbReference type="Proteomes" id="UP000018227"/>
    </source>
</evidence>
<feature type="domain" description="Schlafen group 3-like DNA/RNA helicase" evidence="2">
    <location>
        <begin position="235"/>
        <end position="369"/>
    </location>
</feature>